<dbReference type="Proteomes" id="UP000799755">
    <property type="component" value="Unassembled WGS sequence"/>
</dbReference>
<evidence type="ECO:0000313" key="1">
    <source>
        <dbReference type="EMBL" id="KAF2471887.1"/>
    </source>
</evidence>
<feature type="non-terminal residue" evidence="1">
    <location>
        <position position="1"/>
    </location>
</feature>
<keyword evidence="2" id="KW-1185">Reference proteome</keyword>
<comment type="caution">
    <text evidence="1">The sequence shown here is derived from an EMBL/GenBank/DDBJ whole genome shotgun (WGS) entry which is preliminary data.</text>
</comment>
<name>A0ACB6QYM4_9PLEO</name>
<reference evidence="1" key="1">
    <citation type="journal article" date="2020" name="Stud. Mycol.">
        <title>101 Dothideomycetes genomes: a test case for predicting lifestyles and emergence of pathogens.</title>
        <authorList>
            <person name="Haridas S."/>
            <person name="Albert R."/>
            <person name="Binder M."/>
            <person name="Bloem J."/>
            <person name="Labutti K."/>
            <person name="Salamov A."/>
            <person name="Andreopoulos B."/>
            <person name="Baker S."/>
            <person name="Barry K."/>
            <person name="Bills G."/>
            <person name="Bluhm B."/>
            <person name="Cannon C."/>
            <person name="Castanera R."/>
            <person name="Culley D."/>
            <person name="Daum C."/>
            <person name="Ezra D."/>
            <person name="Gonzalez J."/>
            <person name="Henrissat B."/>
            <person name="Kuo A."/>
            <person name="Liang C."/>
            <person name="Lipzen A."/>
            <person name="Lutzoni F."/>
            <person name="Magnuson J."/>
            <person name="Mondo S."/>
            <person name="Nolan M."/>
            <person name="Ohm R."/>
            <person name="Pangilinan J."/>
            <person name="Park H.-J."/>
            <person name="Ramirez L."/>
            <person name="Alfaro M."/>
            <person name="Sun H."/>
            <person name="Tritt A."/>
            <person name="Yoshinaga Y."/>
            <person name="Zwiers L.-H."/>
            <person name="Turgeon B."/>
            <person name="Goodwin S."/>
            <person name="Spatafora J."/>
            <person name="Crous P."/>
            <person name="Grigoriev I."/>
        </authorList>
    </citation>
    <scope>NUCLEOTIDE SEQUENCE</scope>
    <source>
        <strain evidence="1">ATCC 200398</strain>
    </source>
</reference>
<gene>
    <name evidence="1" type="ORF">BDR25DRAFT_222156</name>
</gene>
<evidence type="ECO:0000313" key="2">
    <source>
        <dbReference type="Proteomes" id="UP000799755"/>
    </source>
</evidence>
<accession>A0ACB6QYM4</accession>
<protein>
    <submittedName>
        <fullName evidence="1">Uncharacterized protein</fullName>
    </submittedName>
</protein>
<sequence>VGSVPRDFTSFSICIADSLVKTAAEFDGMTDEEIDAMPELPLITVRCAPETKMRMIAALH</sequence>
<proteinExistence type="predicted"/>
<dbReference type="EMBL" id="MU003504">
    <property type="protein sequence ID" value="KAF2471887.1"/>
    <property type="molecule type" value="Genomic_DNA"/>
</dbReference>
<organism evidence="1 2">
    <name type="scientific">Lindgomyces ingoldianus</name>
    <dbReference type="NCBI Taxonomy" id="673940"/>
    <lineage>
        <taxon>Eukaryota</taxon>
        <taxon>Fungi</taxon>
        <taxon>Dikarya</taxon>
        <taxon>Ascomycota</taxon>
        <taxon>Pezizomycotina</taxon>
        <taxon>Dothideomycetes</taxon>
        <taxon>Pleosporomycetidae</taxon>
        <taxon>Pleosporales</taxon>
        <taxon>Lindgomycetaceae</taxon>
        <taxon>Lindgomyces</taxon>
    </lineage>
</organism>